<protein>
    <submittedName>
        <fullName evidence="7">Uncharacterized protein</fullName>
    </submittedName>
</protein>
<dbReference type="GO" id="GO:0005313">
    <property type="term" value="F:L-glutamate transmembrane transporter activity"/>
    <property type="evidence" value="ECO:0007669"/>
    <property type="project" value="TreeGrafter"/>
</dbReference>
<evidence type="ECO:0000313" key="8">
    <source>
        <dbReference type="Proteomes" id="UP000626092"/>
    </source>
</evidence>
<evidence type="ECO:0000256" key="2">
    <source>
        <dbReference type="ARBA" id="ARBA00008572"/>
    </source>
</evidence>
<evidence type="ECO:0000256" key="3">
    <source>
        <dbReference type="ARBA" id="ARBA00022692"/>
    </source>
</evidence>
<keyword evidence="5 6" id="KW-0472">Membrane</keyword>
<evidence type="ECO:0000256" key="4">
    <source>
        <dbReference type="ARBA" id="ARBA00022989"/>
    </source>
</evidence>
<proteinExistence type="inferred from homology"/>
<dbReference type="PANTHER" id="PTHR43243:SF22">
    <property type="entry name" value="CATIONIC AMINO ACID TRANSPORTER 5"/>
    <property type="match status" value="1"/>
</dbReference>
<dbReference type="InterPro" id="IPR002293">
    <property type="entry name" value="AA/rel_permease1"/>
</dbReference>
<dbReference type="Gene3D" id="1.20.1740.10">
    <property type="entry name" value="Amino acid/polyamine transporter I"/>
    <property type="match status" value="1"/>
</dbReference>
<name>A0A834HF96_RHOSS</name>
<dbReference type="PANTHER" id="PTHR43243">
    <property type="entry name" value="INNER MEMBRANE TRANSPORTER YGJI-RELATED"/>
    <property type="match status" value="1"/>
</dbReference>
<dbReference type="GO" id="GO:0005886">
    <property type="term" value="C:plasma membrane"/>
    <property type="evidence" value="ECO:0007669"/>
    <property type="project" value="TreeGrafter"/>
</dbReference>
<comment type="caution">
    <text evidence="7">The sequence shown here is derived from an EMBL/GenBank/DDBJ whole genome shotgun (WGS) entry which is preliminary data.</text>
</comment>
<evidence type="ECO:0000313" key="7">
    <source>
        <dbReference type="EMBL" id="KAF7151236.1"/>
    </source>
</evidence>
<keyword evidence="4 6" id="KW-1133">Transmembrane helix</keyword>
<reference evidence="7" key="1">
    <citation type="submission" date="2019-11" db="EMBL/GenBank/DDBJ databases">
        <authorList>
            <person name="Liu Y."/>
            <person name="Hou J."/>
            <person name="Li T.-Q."/>
            <person name="Guan C.-H."/>
            <person name="Wu X."/>
            <person name="Wu H.-Z."/>
            <person name="Ling F."/>
            <person name="Zhang R."/>
            <person name="Shi X.-G."/>
            <person name="Ren J.-P."/>
            <person name="Chen E.-F."/>
            <person name="Sun J.-M."/>
        </authorList>
    </citation>
    <scope>NUCLEOTIDE SEQUENCE</scope>
    <source>
        <strain evidence="7">Adult_tree_wgs_1</strain>
        <tissue evidence="7">Leaves</tissue>
    </source>
</reference>
<evidence type="ECO:0000256" key="5">
    <source>
        <dbReference type="ARBA" id="ARBA00023136"/>
    </source>
</evidence>
<feature type="transmembrane region" description="Helical" evidence="6">
    <location>
        <begin position="149"/>
        <end position="168"/>
    </location>
</feature>
<feature type="transmembrane region" description="Helical" evidence="6">
    <location>
        <begin position="76"/>
        <end position="97"/>
    </location>
</feature>
<gene>
    <name evidence="7" type="ORF">RHSIM_Rhsim02G0171000</name>
</gene>
<keyword evidence="3 6" id="KW-0812">Transmembrane</keyword>
<dbReference type="AlphaFoldDB" id="A0A834HF96"/>
<keyword evidence="8" id="KW-1185">Reference proteome</keyword>
<organism evidence="7 8">
    <name type="scientific">Rhododendron simsii</name>
    <name type="common">Sims's rhododendron</name>
    <dbReference type="NCBI Taxonomy" id="118357"/>
    <lineage>
        <taxon>Eukaryota</taxon>
        <taxon>Viridiplantae</taxon>
        <taxon>Streptophyta</taxon>
        <taxon>Embryophyta</taxon>
        <taxon>Tracheophyta</taxon>
        <taxon>Spermatophyta</taxon>
        <taxon>Magnoliopsida</taxon>
        <taxon>eudicotyledons</taxon>
        <taxon>Gunneridae</taxon>
        <taxon>Pentapetalae</taxon>
        <taxon>asterids</taxon>
        <taxon>Ericales</taxon>
        <taxon>Ericaceae</taxon>
        <taxon>Ericoideae</taxon>
        <taxon>Rhodoreae</taxon>
        <taxon>Rhododendron</taxon>
    </lineage>
</organism>
<accession>A0A834HF96</accession>
<comment type="similarity">
    <text evidence="2">Belongs to the amino acid-polyamine-organocation (APC) superfamily. Cationic amino acid transporter (CAT) (TC 2.A.3.3) family.</text>
</comment>
<dbReference type="GO" id="GO:0015189">
    <property type="term" value="F:L-lysine transmembrane transporter activity"/>
    <property type="evidence" value="ECO:0007669"/>
    <property type="project" value="TreeGrafter"/>
</dbReference>
<dbReference type="Pfam" id="PF13520">
    <property type="entry name" value="AA_permease_2"/>
    <property type="match status" value="1"/>
</dbReference>
<feature type="transmembrane region" description="Helical" evidence="6">
    <location>
        <begin position="109"/>
        <end position="128"/>
    </location>
</feature>
<comment type="subcellular location">
    <subcellularLocation>
        <location evidence="1">Membrane</location>
        <topology evidence="1">Multi-pass membrane protein</topology>
    </subcellularLocation>
</comment>
<dbReference type="Proteomes" id="UP000626092">
    <property type="component" value="Unassembled WGS sequence"/>
</dbReference>
<sequence>MGSVSESRDQVPQKTYWRWSKLDFFPEKSFQNWGTYRDALSQTGLRFKDCLLTRSDETSEVMDLQKQSKNKMKRCLNWWDLTWVNFGAVIGAGIFVLTGQEAHFDAGPAIVVSYLAAGFSTMLGVFIYTEFAVEIPVAGGSFAYLRVKLGDFVAFVAAANILLDYMLANAAVARSWTSYLTTLLNRLSNSLVIHTNLKQ</sequence>
<dbReference type="EMBL" id="WJXA01000002">
    <property type="protein sequence ID" value="KAF7151236.1"/>
    <property type="molecule type" value="Genomic_DNA"/>
</dbReference>
<dbReference type="OrthoDB" id="3900342at2759"/>
<evidence type="ECO:0000256" key="6">
    <source>
        <dbReference type="SAM" id="Phobius"/>
    </source>
</evidence>
<evidence type="ECO:0000256" key="1">
    <source>
        <dbReference type="ARBA" id="ARBA00004141"/>
    </source>
</evidence>